<dbReference type="Pfam" id="PF22352">
    <property type="entry name" value="K319L-like_PKD"/>
    <property type="match status" value="2"/>
</dbReference>
<dbReference type="OrthoDB" id="8560623at2"/>
<name>A0A1C0TPA1_9GAMM</name>
<protein>
    <recommendedName>
        <fullName evidence="2">PKD/Chitinase domain-containing protein</fullName>
    </recommendedName>
</protein>
<dbReference type="EMBL" id="MAUJ01000004">
    <property type="protein sequence ID" value="OCQ20767.1"/>
    <property type="molecule type" value="Genomic_DNA"/>
</dbReference>
<dbReference type="Proteomes" id="UP000093366">
    <property type="component" value="Unassembled WGS sequence"/>
</dbReference>
<feature type="domain" description="PKD/Chitinase" evidence="2">
    <location>
        <begin position="147"/>
        <end position="236"/>
    </location>
</feature>
<keyword evidence="1" id="KW-0732">Signal</keyword>
<dbReference type="PROSITE" id="PS51257">
    <property type="entry name" value="PROKAR_LIPOPROTEIN"/>
    <property type="match status" value="1"/>
</dbReference>
<evidence type="ECO:0000313" key="3">
    <source>
        <dbReference type="EMBL" id="OCQ20767.1"/>
    </source>
</evidence>
<dbReference type="SMART" id="SM00089">
    <property type="entry name" value="PKD"/>
    <property type="match status" value="2"/>
</dbReference>
<dbReference type="InterPro" id="IPR022409">
    <property type="entry name" value="PKD/Chitinase_dom"/>
</dbReference>
<dbReference type="RefSeq" id="WP_065790950.1">
    <property type="nucleotide sequence ID" value="NZ_MAUJ01000004.1"/>
</dbReference>
<feature type="signal peptide" evidence="1">
    <location>
        <begin position="1"/>
        <end position="20"/>
    </location>
</feature>
<organism evidence="3 4">
    <name type="scientific">Pseudoalteromonas luteoviolacea</name>
    <dbReference type="NCBI Taxonomy" id="43657"/>
    <lineage>
        <taxon>Bacteria</taxon>
        <taxon>Pseudomonadati</taxon>
        <taxon>Pseudomonadota</taxon>
        <taxon>Gammaproteobacteria</taxon>
        <taxon>Alteromonadales</taxon>
        <taxon>Pseudoalteromonadaceae</taxon>
        <taxon>Pseudoalteromonas</taxon>
    </lineage>
</organism>
<comment type="caution">
    <text evidence="3">The sequence shown here is derived from an EMBL/GenBank/DDBJ whole genome shotgun (WGS) entry which is preliminary data.</text>
</comment>
<dbReference type="Gene3D" id="2.60.40.10">
    <property type="entry name" value="Immunoglobulins"/>
    <property type="match status" value="2"/>
</dbReference>
<proteinExistence type="predicted"/>
<feature type="domain" description="PKD/Chitinase" evidence="2">
    <location>
        <begin position="48"/>
        <end position="137"/>
    </location>
</feature>
<dbReference type="AlphaFoldDB" id="A0A1C0TPA1"/>
<evidence type="ECO:0000256" key="1">
    <source>
        <dbReference type="SAM" id="SignalP"/>
    </source>
</evidence>
<evidence type="ECO:0000259" key="2">
    <source>
        <dbReference type="SMART" id="SM00089"/>
    </source>
</evidence>
<evidence type="ECO:0000313" key="4">
    <source>
        <dbReference type="Proteomes" id="UP000093366"/>
    </source>
</evidence>
<dbReference type="InterPro" id="IPR013783">
    <property type="entry name" value="Ig-like_fold"/>
</dbReference>
<accession>A0A1C0TPA1</accession>
<sequence length="498" mass="53836">MTLVNSRKYFSFKHTLIATALITLLSACGGGSSSSSNTPTRDENKIPNVTITSIAEVESGAEVRLLGAASDTDGTIASYQWSQKSGFGVTIRDKDQANASFTAPVLDADETLEFELIVTDDKGGKATDTINVKIKRAVPTIENKLPNAAISAPDSVNPGTEVRLVSSSTDADGQIVGYQWSQKSGYGVTIRDQDQANASFSAPVLEEDTTLEFELVVTDDKGGKATASFSLAVKAAISPKTRAYLTYKRCNVDIASAVHTDFQSTQDVTSKASLINWLCSAQSDIGTQLQQDIVNTFSADGGISTVEEWKEAHCSIEDKSYRVSRAAHSLIQVAGDNAVSNWVQCMQETSDHPLVCYAKEQQDSVLMHINIKPEQGQFVVSSIYANNLTNVDALPTTLNSGETQLRYQRDNALSSAYFEVSGVDNQGAEHSCAYSMASPEQVEADECELVRQQALEQEKITEIQYIHYRNFDVVPVFSQGNGGSATPSTISCALYKQE</sequence>
<gene>
    <name evidence="3" type="ORF">A7985_13260</name>
</gene>
<reference evidence="4" key="1">
    <citation type="submission" date="2016-07" db="EMBL/GenBank/DDBJ databases">
        <authorList>
            <person name="Florea S."/>
            <person name="Webb J.S."/>
            <person name="Jaromczyk J."/>
            <person name="Schardl C.L."/>
        </authorList>
    </citation>
    <scope>NUCLEOTIDE SEQUENCE [LARGE SCALE GENOMIC DNA]</scope>
    <source>
        <strain evidence="4">IPB1</strain>
    </source>
</reference>
<feature type="chain" id="PRO_5008646149" description="PKD/Chitinase domain-containing protein" evidence="1">
    <location>
        <begin position="21"/>
        <end position="498"/>
    </location>
</feature>